<name>A0A8J9V3U2_9NEOP</name>
<dbReference type="OrthoDB" id="8757000at2759"/>
<feature type="non-terminal residue" evidence="1">
    <location>
        <position position="367"/>
    </location>
</feature>
<dbReference type="GO" id="GO:0031398">
    <property type="term" value="P:positive regulation of protein ubiquitination"/>
    <property type="evidence" value="ECO:0007669"/>
    <property type="project" value="TreeGrafter"/>
</dbReference>
<evidence type="ECO:0008006" key="3">
    <source>
        <dbReference type="Google" id="ProtNLM"/>
    </source>
</evidence>
<dbReference type="PANTHER" id="PTHR20933">
    <property type="entry name" value="F-BOX ONLY PROTEIN 33"/>
    <property type="match status" value="1"/>
</dbReference>
<dbReference type="Proteomes" id="UP000838878">
    <property type="component" value="Chromosome 10"/>
</dbReference>
<evidence type="ECO:0000313" key="2">
    <source>
        <dbReference type="Proteomes" id="UP000838878"/>
    </source>
</evidence>
<sequence length="367" mass="41480">MVYIHRFFDTQKLQELVFIGPSYIQNQHAPVAKINRIITESLIFKNAHCLQKLILLGCEMSTVKNENDRYLHKNVEYYSRPLSFNTVTSEADTVLSSTNAGLMMFSTLQHIIFDFDLMSTSTLETLSQFSQITQLTLNIGSRRPAPLPSVDWRNISGGLQVALNIISVSHNVLEEIIDVVLVEGMPLVSLKVMFCKTLHAGVLQRVVRHHKASLRELVWADAPHDAADLYHSHLEQQLSEEFAMCNVNPLILLCWQCSQLQRLVIHGYWVWQYDLIGFVRLRRSLGALDVSAVRGAGGGVARVRAREPPRAPDPDLVRQVNLYTEFEWSPVPWPCLPAALRARASPAQRADYVLRELLRAPPAPLPS</sequence>
<reference evidence="1" key="1">
    <citation type="submission" date="2021-12" db="EMBL/GenBank/DDBJ databases">
        <authorList>
            <person name="Martin H S."/>
        </authorList>
    </citation>
    <scope>NUCLEOTIDE SEQUENCE</scope>
</reference>
<keyword evidence="2" id="KW-1185">Reference proteome</keyword>
<accession>A0A8J9V3U2</accession>
<dbReference type="PANTHER" id="PTHR20933:SF3">
    <property type="entry name" value="F-BOX ONLY PROTEIN 33"/>
    <property type="match status" value="1"/>
</dbReference>
<dbReference type="Gene3D" id="3.80.10.10">
    <property type="entry name" value="Ribonuclease Inhibitor"/>
    <property type="match status" value="1"/>
</dbReference>
<protein>
    <recommendedName>
        <fullName evidence="3">F-box only protein 33</fullName>
    </recommendedName>
</protein>
<proteinExistence type="predicted"/>
<gene>
    <name evidence="1" type="ORF">BINO364_LOCUS1926</name>
</gene>
<dbReference type="AlphaFoldDB" id="A0A8J9V3U2"/>
<organism evidence="1 2">
    <name type="scientific">Brenthis ino</name>
    <name type="common">lesser marbled fritillary</name>
    <dbReference type="NCBI Taxonomy" id="405034"/>
    <lineage>
        <taxon>Eukaryota</taxon>
        <taxon>Metazoa</taxon>
        <taxon>Ecdysozoa</taxon>
        <taxon>Arthropoda</taxon>
        <taxon>Hexapoda</taxon>
        <taxon>Insecta</taxon>
        <taxon>Pterygota</taxon>
        <taxon>Neoptera</taxon>
        <taxon>Endopterygota</taxon>
        <taxon>Lepidoptera</taxon>
        <taxon>Glossata</taxon>
        <taxon>Ditrysia</taxon>
        <taxon>Papilionoidea</taxon>
        <taxon>Nymphalidae</taxon>
        <taxon>Heliconiinae</taxon>
        <taxon>Argynnini</taxon>
        <taxon>Brenthis</taxon>
    </lineage>
</organism>
<dbReference type="EMBL" id="OV170230">
    <property type="protein sequence ID" value="CAH0714923.1"/>
    <property type="molecule type" value="Genomic_DNA"/>
</dbReference>
<dbReference type="InterPro" id="IPR032675">
    <property type="entry name" value="LRR_dom_sf"/>
</dbReference>
<evidence type="ECO:0000313" key="1">
    <source>
        <dbReference type="EMBL" id="CAH0714923.1"/>
    </source>
</evidence>